<evidence type="ECO:0000313" key="4">
    <source>
        <dbReference type="Proteomes" id="UP001213664"/>
    </source>
</evidence>
<organism evidence="3 4">
    <name type="scientific">Candidatus Brevundimonas colombiensis</name>
    <dbReference type="NCBI Taxonomy" id="3121376"/>
    <lineage>
        <taxon>Bacteria</taxon>
        <taxon>Pseudomonadati</taxon>
        <taxon>Pseudomonadota</taxon>
        <taxon>Alphaproteobacteria</taxon>
        <taxon>Caulobacterales</taxon>
        <taxon>Caulobacteraceae</taxon>
        <taxon>Brevundimonas</taxon>
    </lineage>
</organism>
<evidence type="ECO:0000313" key="3">
    <source>
        <dbReference type="EMBL" id="WEK38743.1"/>
    </source>
</evidence>
<evidence type="ECO:0000256" key="1">
    <source>
        <dbReference type="SAM" id="MobiDB-lite"/>
    </source>
</evidence>
<feature type="compositionally biased region" description="Basic and acidic residues" evidence="1">
    <location>
        <begin position="146"/>
        <end position="155"/>
    </location>
</feature>
<evidence type="ECO:0008006" key="5">
    <source>
        <dbReference type="Google" id="ProtNLM"/>
    </source>
</evidence>
<protein>
    <recommendedName>
        <fullName evidence="5">DUF3617 family protein</fullName>
    </recommendedName>
</protein>
<keyword evidence="2" id="KW-0732">Signal</keyword>
<sequence>MIAAAFAILLLQQTAPMVVWDAPTAAETAAPPVPAASHSVPAWGLADPFGFERARCSPLVRGDTPMQTCQAQVRAQLALAMGPDLPEALRPVGMAGDCQMMQASGGGSTYAVQCGPQSRAANAPSGLRETDCRPRPTQGGFSSECRPVDGGDEKGLSVTLWGDKND</sequence>
<feature type="signal peptide" evidence="2">
    <location>
        <begin position="1"/>
        <end position="21"/>
    </location>
</feature>
<gene>
    <name evidence="3" type="ORF">P0Y50_09280</name>
</gene>
<feature type="region of interest" description="Disordered" evidence="1">
    <location>
        <begin position="118"/>
        <end position="166"/>
    </location>
</feature>
<dbReference type="EMBL" id="CP119326">
    <property type="protein sequence ID" value="WEK38743.1"/>
    <property type="molecule type" value="Genomic_DNA"/>
</dbReference>
<proteinExistence type="predicted"/>
<feature type="chain" id="PRO_5042546577" description="DUF3617 family protein" evidence="2">
    <location>
        <begin position="22"/>
        <end position="166"/>
    </location>
</feature>
<dbReference type="Proteomes" id="UP001213664">
    <property type="component" value="Chromosome"/>
</dbReference>
<accession>A0AAJ5X0B5</accession>
<evidence type="ECO:0000256" key="2">
    <source>
        <dbReference type="SAM" id="SignalP"/>
    </source>
</evidence>
<dbReference type="AlphaFoldDB" id="A0AAJ5X0B5"/>
<name>A0AAJ5X0B5_9CAUL</name>
<reference evidence="3" key="1">
    <citation type="submission" date="2023-03" db="EMBL/GenBank/DDBJ databases">
        <title>Andean soil-derived lignocellulolytic bacterial consortium as a source of novel taxa and putative plastic-active enzymes.</title>
        <authorList>
            <person name="Diaz-Garcia L."/>
            <person name="Chuvochina M."/>
            <person name="Feuerriegel G."/>
            <person name="Bunk B."/>
            <person name="Sproer C."/>
            <person name="Streit W.R."/>
            <person name="Rodriguez L.M."/>
            <person name="Overmann J."/>
            <person name="Jimenez D.J."/>
        </authorList>
    </citation>
    <scope>NUCLEOTIDE SEQUENCE</scope>
    <source>
        <strain evidence="3">MAG 833</strain>
    </source>
</reference>